<proteinExistence type="predicted"/>
<gene>
    <name evidence="1" type="ORF">S03H2_61419</name>
</gene>
<organism evidence="1">
    <name type="scientific">marine sediment metagenome</name>
    <dbReference type="NCBI Taxonomy" id="412755"/>
    <lineage>
        <taxon>unclassified sequences</taxon>
        <taxon>metagenomes</taxon>
        <taxon>ecological metagenomes</taxon>
    </lineage>
</organism>
<evidence type="ECO:0000313" key="1">
    <source>
        <dbReference type="EMBL" id="GAH83393.1"/>
    </source>
</evidence>
<dbReference type="EMBL" id="BARU01039647">
    <property type="protein sequence ID" value="GAH83393.1"/>
    <property type="molecule type" value="Genomic_DNA"/>
</dbReference>
<protein>
    <submittedName>
        <fullName evidence="1">Uncharacterized protein</fullName>
    </submittedName>
</protein>
<feature type="non-terminal residue" evidence="1">
    <location>
        <position position="82"/>
    </location>
</feature>
<dbReference type="AlphaFoldDB" id="X1KMV2"/>
<comment type="caution">
    <text evidence="1">The sequence shown here is derived from an EMBL/GenBank/DDBJ whole genome shotgun (WGS) entry which is preliminary data.</text>
</comment>
<reference evidence="1" key="1">
    <citation type="journal article" date="2014" name="Front. Microbiol.">
        <title>High frequency of phylogenetically diverse reductive dehalogenase-homologous genes in deep subseafloor sedimentary metagenomes.</title>
        <authorList>
            <person name="Kawai M."/>
            <person name="Futagami T."/>
            <person name="Toyoda A."/>
            <person name="Takaki Y."/>
            <person name="Nishi S."/>
            <person name="Hori S."/>
            <person name="Arai W."/>
            <person name="Tsubouchi T."/>
            <person name="Morono Y."/>
            <person name="Uchiyama I."/>
            <person name="Ito T."/>
            <person name="Fujiyama A."/>
            <person name="Inagaki F."/>
            <person name="Takami H."/>
        </authorList>
    </citation>
    <scope>NUCLEOTIDE SEQUENCE</scope>
    <source>
        <strain evidence="1">Expedition CK06-06</strain>
    </source>
</reference>
<sequence length="82" mass="8810">MRYGTVCIMALLSFLSIGECKMLLASEATGPLVLSATTVGLDGKSRNEFAAKEPIWVRLSLENTGGNKVTVWLNGMGEYGIQ</sequence>
<accession>X1KMV2</accession>
<name>X1KMV2_9ZZZZ</name>